<dbReference type="EMBL" id="CP093443">
    <property type="protein sequence ID" value="UVI36232.1"/>
    <property type="molecule type" value="Genomic_DNA"/>
</dbReference>
<dbReference type="InterPro" id="IPR000524">
    <property type="entry name" value="Tscrpt_reg_HTH_GntR"/>
</dbReference>
<dbReference type="Pfam" id="PF07729">
    <property type="entry name" value="FCD"/>
    <property type="match status" value="1"/>
</dbReference>
<dbReference type="SMART" id="SM00345">
    <property type="entry name" value="HTH_GNTR"/>
    <property type="match status" value="1"/>
</dbReference>
<gene>
    <name evidence="5" type="ORF">L1F31_00785</name>
</gene>
<dbReference type="Gene3D" id="1.20.120.530">
    <property type="entry name" value="GntR ligand-binding domain-like"/>
    <property type="match status" value="1"/>
</dbReference>
<organism evidence="5 6">
    <name type="scientific">Brevibacterium spongiae</name>
    <dbReference type="NCBI Taxonomy" id="2909672"/>
    <lineage>
        <taxon>Bacteria</taxon>
        <taxon>Bacillati</taxon>
        <taxon>Actinomycetota</taxon>
        <taxon>Actinomycetes</taxon>
        <taxon>Micrococcales</taxon>
        <taxon>Brevibacteriaceae</taxon>
        <taxon>Brevibacterium</taxon>
    </lineage>
</organism>
<dbReference type="PANTHER" id="PTHR43537">
    <property type="entry name" value="TRANSCRIPTIONAL REGULATOR, GNTR FAMILY"/>
    <property type="match status" value="1"/>
</dbReference>
<dbReference type="Proteomes" id="UP001064879">
    <property type="component" value="Chromosome"/>
</dbReference>
<dbReference type="InterPro" id="IPR036390">
    <property type="entry name" value="WH_DNA-bd_sf"/>
</dbReference>
<evidence type="ECO:0000259" key="4">
    <source>
        <dbReference type="PROSITE" id="PS50949"/>
    </source>
</evidence>
<dbReference type="InterPro" id="IPR008920">
    <property type="entry name" value="TF_FadR/GntR_C"/>
</dbReference>
<dbReference type="PANTHER" id="PTHR43537:SF5">
    <property type="entry name" value="UXU OPERON TRANSCRIPTIONAL REGULATOR"/>
    <property type="match status" value="1"/>
</dbReference>
<evidence type="ECO:0000256" key="3">
    <source>
        <dbReference type="ARBA" id="ARBA00023163"/>
    </source>
</evidence>
<dbReference type="SUPFAM" id="SSF48008">
    <property type="entry name" value="GntR ligand-binding domain-like"/>
    <property type="match status" value="1"/>
</dbReference>
<dbReference type="InterPro" id="IPR036388">
    <property type="entry name" value="WH-like_DNA-bd_sf"/>
</dbReference>
<proteinExistence type="predicted"/>
<keyword evidence="3" id="KW-0804">Transcription</keyword>
<protein>
    <submittedName>
        <fullName evidence="5">GntR family transcriptional regulator</fullName>
    </submittedName>
</protein>
<dbReference type="SMART" id="SM00895">
    <property type="entry name" value="FCD"/>
    <property type="match status" value="1"/>
</dbReference>
<dbReference type="RefSeq" id="WP_265418832.1">
    <property type="nucleotide sequence ID" value="NZ_CP093443.1"/>
</dbReference>
<dbReference type="CDD" id="cd07377">
    <property type="entry name" value="WHTH_GntR"/>
    <property type="match status" value="1"/>
</dbReference>
<evidence type="ECO:0000313" key="5">
    <source>
        <dbReference type="EMBL" id="UVI36232.1"/>
    </source>
</evidence>
<keyword evidence="1" id="KW-0805">Transcription regulation</keyword>
<sequence length="223" mass="24178">MTPTAQRASSPERRKSMSAEKLAAQLREAIMEGRLVPNQRLVETDIAEEYGASRGNVRIALSELTTEGLIERIRHRGARVRAVSIEEAVEIIEVRSAVESLCASKAAAKASDEQIEQLRAIGSTMSEAVSTGALDVYADQNRQLHTLIIDISGQSTAADTIRRLRGQAVRHQFRLSAREGRPAVSLPQHLAIIDAITDRDPQAAAAAMHEHLSSVAEAIAKSD</sequence>
<keyword evidence="2" id="KW-0238">DNA-binding</keyword>
<dbReference type="InterPro" id="IPR011711">
    <property type="entry name" value="GntR_C"/>
</dbReference>
<dbReference type="Gene3D" id="1.10.10.10">
    <property type="entry name" value="Winged helix-like DNA-binding domain superfamily/Winged helix DNA-binding domain"/>
    <property type="match status" value="1"/>
</dbReference>
<accession>A0ABY5SP18</accession>
<reference evidence="5" key="1">
    <citation type="submission" date="2022-03" db="EMBL/GenBank/DDBJ databases">
        <title>Brevibacterium spongiae sp. nov., isolated from marine sponge.</title>
        <authorList>
            <person name="Li Z."/>
            <person name="Zhang M."/>
        </authorList>
    </citation>
    <scope>NUCLEOTIDE SEQUENCE</scope>
    <source>
        <strain evidence="5">WHS-Z9</strain>
    </source>
</reference>
<dbReference type="SUPFAM" id="SSF46785">
    <property type="entry name" value="Winged helix' DNA-binding domain"/>
    <property type="match status" value="1"/>
</dbReference>
<dbReference type="Pfam" id="PF00392">
    <property type="entry name" value="GntR"/>
    <property type="match status" value="1"/>
</dbReference>
<evidence type="ECO:0000256" key="1">
    <source>
        <dbReference type="ARBA" id="ARBA00023015"/>
    </source>
</evidence>
<feature type="domain" description="HTH gntR-type" evidence="4">
    <location>
        <begin position="16"/>
        <end position="83"/>
    </location>
</feature>
<name>A0ABY5SP18_9MICO</name>
<keyword evidence="6" id="KW-1185">Reference proteome</keyword>
<evidence type="ECO:0000256" key="2">
    <source>
        <dbReference type="ARBA" id="ARBA00023125"/>
    </source>
</evidence>
<dbReference type="PROSITE" id="PS50949">
    <property type="entry name" value="HTH_GNTR"/>
    <property type="match status" value="1"/>
</dbReference>
<evidence type="ECO:0000313" key="6">
    <source>
        <dbReference type="Proteomes" id="UP001064879"/>
    </source>
</evidence>